<dbReference type="GO" id="GO:0050909">
    <property type="term" value="P:sensory perception of taste"/>
    <property type="evidence" value="ECO:0007669"/>
    <property type="project" value="InterPro"/>
</dbReference>
<organism evidence="9">
    <name type="scientific">Diabrotica virgifera virgifera</name>
    <name type="common">western corn rootworm</name>
    <dbReference type="NCBI Taxonomy" id="50390"/>
    <lineage>
        <taxon>Eukaryota</taxon>
        <taxon>Metazoa</taxon>
        <taxon>Ecdysozoa</taxon>
        <taxon>Arthropoda</taxon>
        <taxon>Hexapoda</taxon>
        <taxon>Insecta</taxon>
        <taxon>Pterygota</taxon>
        <taxon>Neoptera</taxon>
        <taxon>Endopterygota</taxon>
        <taxon>Coleoptera</taxon>
        <taxon>Polyphaga</taxon>
        <taxon>Cucujiformia</taxon>
        <taxon>Chrysomeloidea</taxon>
        <taxon>Chrysomelidae</taxon>
        <taxon>Galerucinae</taxon>
        <taxon>Diabroticina</taxon>
        <taxon>Diabroticites</taxon>
        <taxon>Diabrotica</taxon>
    </lineage>
</organism>
<gene>
    <name evidence="9" type="primary">LOC114346563</name>
</gene>
<evidence type="ECO:0000256" key="7">
    <source>
        <dbReference type="ARBA" id="ARBA00023224"/>
    </source>
</evidence>
<feature type="transmembrane region" description="Helical" evidence="8">
    <location>
        <begin position="47"/>
        <end position="67"/>
    </location>
</feature>
<reference evidence="9" key="1">
    <citation type="submission" date="2025-08" db="UniProtKB">
        <authorList>
            <consortium name="RefSeq"/>
        </authorList>
    </citation>
    <scope>IDENTIFICATION</scope>
    <source>
        <tissue evidence="9">Whole insect</tissue>
    </source>
</reference>
<dbReference type="GO" id="GO:0007165">
    <property type="term" value="P:signal transduction"/>
    <property type="evidence" value="ECO:0007669"/>
    <property type="project" value="UniProtKB-KW"/>
</dbReference>
<protein>
    <submittedName>
        <fullName evidence="9">Uncharacterized protein LOC114346563 isoform X1</fullName>
    </submittedName>
</protein>
<evidence type="ECO:0000256" key="8">
    <source>
        <dbReference type="SAM" id="Phobius"/>
    </source>
</evidence>
<dbReference type="GO" id="GO:0005886">
    <property type="term" value="C:plasma membrane"/>
    <property type="evidence" value="ECO:0007669"/>
    <property type="project" value="UniProtKB-SubCell"/>
</dbReference>
<evidence type="ECO:0000256" key="4">
    <source>
        <dbReference type="ARBA" id="ARBA00022989"/>
    </source>
</evidence>
<name>A0A6P7HB93_DIAVI</name>
<dbReference type="RefSeq" id="XP_028153105.1">
    <property type="nucleotide sequence ID" value="XM_028297304.1"/>
</dbReference>
<dbReference type="InterPro" id="IPR013604">
    <property type="entry name" value="7TM_chemorcpt"/>
</dbReference>
<dbReference type="AlphaFoldDB" id="A0A6P7HB93"/>
<dbReference type="GO" id="GO:0030425">
    <property type="term" value="C:dendrite"/>
    <property type="evidence" value="ECO:0007669"/>
    <property type="project" value="TreeGrafter"/>
</dbReference>
<accession>A0A6P7HB93</accession>
<evidence type="ECO:0000256" key="3">
    <source>
        <dbReference type="ARBA" id="ARBA00022692"/>
    </source>
</evidence>
<proteinExistence type="predicted"/>
<keyword evidence="5 8" id="KW-0472">Membrane</keyword>
<keyword evidence="7" id="KW-0807">Transducer</keyword>
<sequence length="151" mass="17161">MYIIIYRLVDLINNGFGLRVLIVIMLGMIQFIFGIDSLAKVVVSRMLLAMPSFAFYLILIIVITISGDKIETTGLKTEKLLYTLKMDDQGFVNENPSIQDQHNDFITFLEKLRPVITVSRFVSVNRNLLPKLLSTIATYTIVLIQLNSMKS</sequence>
<keyword evidence="6" id="KW-0675">Receptor</keyword>
<dbReference type="InParanoid" id="A0A6P7HB93"/>
<evidence type="ECO:0000313" key="9">
    <source>
        <dbReference type="RefSeq" id="XP_028153105.1"/>
    </source>
</evidence>
<keyword evidence="4 8" id="KW-1133">Transmembrane helix</keyword>
<keyword evidence="2" id="KW-1003">Cell membrane</keyword>
<comment type="subcellular location">
    <subcellularLocation>
        <location evidence="1">Cell membrane</location>
        <topology evidence="1">Multi-pass membrane protein</topology>
    </subcellularLocation>
</comment>
<evidence type="ECO:0000256" key="5">
    <source>
        <dbReference type="ARBA" id="ARBA00023136"/>
    </source>
</evidence>
<evidence type="ECO:0000256" key="6">
    <source>
        <dbReference type="ARBA" id="ARBA00023170"/>
    </source>
</evidence>
<dbReference type="PANTHER" id="PTHR21143">
    <property type="entry name" value="INVERTEBRATE GUSTATORY RECEPTOR"/>
    <property type="match status" value="1"/>
</dbReference>
<dbReference type="GO" id="GO:0043025">
    <property type="term" value="C:neuronal cell body"/>
    <property type="evidence" value="ECO:0007669"/>
    <property type="project" value="TreeGrafter"/>
</dbReference>
<evidence type="ECO:0000256" key="2">
    <source>
        <dbReference type="ARBA" id="ARBA00022475"/>
    </source>
</evidence>
<keyword evidence="3 8" id="KW-0812">Transmembrane</keyword>
<dbReference type="Pfam" id="PF08395">
    <property type="entry name" value="7tm_7"/>
    <property type="match status" value="1"/>
</dbReference>
<feature type="transmembrane region" description="Helical" evidence="8">
    <location>
        <begin position="16"/>
        <end position="35"/>
    </location>
</feature>
<dbReference type="GO" id="GO:0030424">
    <property type="term" value="C:axon"/>
    <property type="evidence" value="ECO:0007669"/>
    <property type="project" value="TreeGrafter"/>
</dbReference>
<evidence type="ECO:0000256" key="1">
    <source>
        <dbReference type="ARBA" id="ARBA00004651"/>
    </source>
</evidence>
<dbReference type="PANTHER" id="PTHR21143:SF121">
    <property type="entry name" value="GUSTATORY AND ODORANT RECEPTOR 21A"/>
    <property type="match status" value="1"/>
</dbReference>